<sequence length="36" mass="4303">MMNVKLIWSYLAEKKCRFILNSKSIRMHMQSEALMA</sequence>
<evidence type="ECO:0000313" key="2">
    <source>
        <dbReference type="Proteomes" id="UP000054632"/>
    </source>
</evidence>
<evidence type="ECO:0000313" key="1">
    <source>
        <dbReference type="EMBL" id="KRY62618.1"/>
    </source>
</evidence>
<dbReference type="Proteomes" id="UP000054632">
    <property type="component" value="Unassembled WGS sequence"/>
</dbReference>
<reference evidence="1 2" key="1">
    <citation type="submission" date="2015-01" db="EMBL/GenBank/DDBJ databases">
        <title>Evolution of Trichinella species and genotypes.</title>
        <authorList>
            <person name="Korhonen P.K."/>
            <person name="Edoardo P."/>
            <person name="Giuseppe L.R."/>
            <person name="Gasser R.B."/>
        </authorList>
    </citation>
    <scope>NUCLEOTIDE SEQUENCE [LARGE SCALE GENOMIC DNA]</scope>
    <source>
        <strain evidence="1">ISS13</strain>
    </source>
</reference>
<name>A0A0V1DM62_TRIPS</name>
<gene>
    <name evidence="1" type="ORF">T4A_13969</name>
</gene>
<comment type="caution">
    <text evidence="1">The sequence shown here is derived from an EMBL/GenBank/DDBJ whole genome shotgun (WGS) entry which is preliminary data.</text>
</comment>
<dbReference type="AlphaFoldDB" id="A0A0V1DM62"/>
<accession>A0A0V1DM62</accession>
<protein>
    <submittedName>
        <fullName evidence="1">Uncharacterized protein</fullName>
    </submittedName>
</protein>
<proteinExistence type="predicted"/>
<organism evidence="1 2">
    <name type="scientific">Trichinella pseudospiralis</name>
    <name type="common">Parasitic roundworm</name>
    <dbReference type="NCBI Taxonomy" id="6337"/>
    <lineage>
        <taxon>Eukaryota</taxon>
        <taxon>Metazoa</taxon>
        <taxon>Ecdysozoa</taxon>
        <taxon>Nematoda</taxon>
        <taxon>Enoplea</taxon>
        <taxon>Dorylaimia</taxon>
        <taxon>Trichinellida</taxon>
        <taxon>Trichinellidae</taxon>
        <taxon>Trichinella</taxon>
    </lineage>
</organism>
<dbReference type="EMBL" id="JYDR01002059">
    <property type="protein sequence ID" value="KRY62618.1"/>
    <property type="molecule type" value="Genomic_DNA"/>
</dbReference>